<proteinExistence type="predicted"/>
<keyword evidence="1" id="KW-0812">Transmembrane</keyword>
<organism evidence="2 3">
    <name type="scientific">Oceanobacillus bengalensis</name>
    <dbReference type="NCBI Taxonomy" id="1435466"/>
    <lineage>
        <taxon>Bacteria</taxon>
        <taxon>Bacillati</taxon>
        <taxon>Bacillota</taxon>
        <taxon>Bacilli</taxon>
        <taxon>Bacillales</taxon>
        <taxon>Bacillaceae</taxon>
        <taxon>Oceanobacillus</taxon>
    </lineage>
</organism>
<reference evidence="2 3" key="1">
    <citation type="journal article" date="2015" name="Antonie Van Leeuwenhoek">
        <title>Oceanobacillus bengalensis sp. nov., a bacterium isolated from seawater of the Bay of Bengal.</title>
        <authorList>
            <person name="Yongchang O."/>
            <person name="Xiang W."/>
            <person name="Wang G."/>
        </authorList>
    </citation>
    <scope>NUCLEOTIDE SEQUENCE [LARGE SCALE GENOMIC DNA]</scope>
    <source>
        <strain evidence="2 3">MCCC 1K00260</strain>
    </source>
</reference>
<keyword evidence="3" id="KW-1185">Reference proteome</keyword>
<evidence type="ECO:0000313" key="2">
    <source>
        <dbReference type="EMBL" id="RKQ18791.1"/>
    </source>
</evidence>
<keyword evidence="1" id="KW-1133">Transmembrane helix</keyword>
<protein>
    <submittedName>
        <fullName evidence="2">DUF3796 domain-containing protein</fullName>
    </submittedName>
</protein>
<feature type="transmembrane region" description="Helical" evidence="1">
    <location>
        <begin position="80"/>
        <end position="102"/>
    </location>
</feature>
<feature type="transmembrane region" description="Helical" evidence="1">
    <location>
        <begin position="12"/>
        <end position="30"/>
    </location>
</feature>
<evidence type="ECO:0000256" key="1">
    <source>
        <dbReference type="SAM" id="Phobius"/>
    </source>
</evidence>
<keyword evidence="1" id="KW-0472">Membrane</keyword>
<gene>
    <name evidence="2" type="ORF">D8M05_01395</name>
</gene>
<dbReference type="Proteomes" id="UP000281813">
    <property type="component" value="Unassembled WGS sequence"/>
</dbReference>
<dbReference type="InterPro" id="IPR019235">
    <property type="entry name" value="DUF2178_TM"/>
</dbReference>
<dbReference type="AlphaFoldDB" id="A0A494Z853"/>
<dbReference type="EMBL" id="RBZO01000001">
    <property type="protein sequence ID" value="RKQ18791.1"/>
    <property type="molecule type" value="Genomic_DNA"/>
</dbReference>
<accession>A0A494Z853</accession>
<dbReference type="Pfam" id="PF09946">
    <property type="entry name" value="DUF2178"/>
    <property type="match status" value="1"/>
</dbReference>
<sequence>MRILSDLTNILVGLSGLFGGAAVAFLAYYIQARIGKKKHLFDERYKSINNKAKAMSWNATLVILILAWAIIIIFEGPSLSFFVIMAVYVLHCVIYGIMSAIYSNQE</sequence>
<name>A0A494Z853_9BACI</name>
<feature type="transmembrane region" description="Helical" evidence="1">
    <location>
        <begin position="54"/>
        <end position="74"/>
    </location>
</feature>
<dbReference type="OrthoDB" id="2647991at2"/>
<comment type="caution">
    <text evidence="2">The sequence shown here is derived from an EMBL/GenBank/DDBJ whole genome shotgun (WGS) entry which is preliminary data.</text>
</comment>
<evidence type="ECO:0000313" key="3">
    <source>
        <dbReference type="Proteomes" id="UP000281813"/>
    </source>
</evidence>